<feature type="non-terminal residue" evidence="1">
    <location>
        <position position="1"/>
    </location>
</feature>
<evidence type="ECO:0000313" key="2">
    <source>
        <dbReference type="Proteomes" id="UP000694005"/>
    </source>
</evidence>
<gene>
    <name evidence="1" type="ORF">BRAPAZ1V2_A06P22640.2</name>
</gene>
<sequence>YEIPTSLSRVAFIRGYTFNSFSRKSVFTSSVSPVNRHIGKAFFWKRER</sequence>
<evidence type="ECO:0000313" key="1">
    <source>
        <dbReference type="EMBL" id="CAG7870024.1"/>
    </source>
</evidence>
<dbReference type="AlphaFoldDB" id="A0A8D9D968"/>
<organism evidence="1 2">
    <name type="scientific">Brassica campestris</name>
    <name type="common">Field mustard</name>
    <dbReference type="NCBI Taxonomy" id="3711"/>
    <lineage>
        <taxon>Eukaryota</taxon>
        <taxon>Viridiplantae</taxon>
        <taxon>Streptophyta</taxon>
        <taxon>Embryophyta</taxon>
        <taxon>Tracheophyta</taxon>
        <taxon>Spermatophyta</taxon>
        <taxon>Magnoliopsida</taxon>
        <taxon>eudicotyledons</taxon>
        <taxon>Gunneridae</taxon>
        <taxon>Pentapetalae</taxon>
        <taxon>rosids</taxon>
        <taxon>malvids</taxon>
        <taxon>Brassicales</taxon>
        <taxon>Brassicaceae</taxon>
        <taxon>Brassiceae</taxon>
        <taxon>Brassica</taxon>
    </lineage>
</organism>
<accession>A0A8D9D968</accession>
<dbReference type="Gramene" id="A06p22640.2_BraZ1">
    <property type="protein sequence ID" value="A06p22640.2_BraZ1.CDS.1"/>
    <property type="gene ID" value="A06g22640.2_BraZ1"/>
</dbReference>
<dbReference type="Proteomes" id="UP000694005">
    <property type="component" value="Chromosome A06"/>
</dbReference>
<proteinExistence type="predicted"/>
<protein>
    <submittedName>
        <fullName evidence="1">Uncharacterized protein</fullName>
    </submittedName>
</protein>
<name>A0A8D9D968_BRACM</name>
<reference evidence="1 2" key="1">
    <citation type="submission" date="2021-07" db="EMBL/GenBank/DDBJ databases">
        <authorList>
            <consortium name="Genoscope - CEA"/>
            <person name="William W."/>
        </authorList>
    </citation>
    <scope>NUCLEOTIDE SEQUENCE [LARGE SCALE GENOMIC DNA]</scope>
</reference>
<dbReference type="EMBL" id="LS974622">
    <property type="protein sequence ID" value="CAG7870024.1"/>
    <property type="molecule type" value="Genomic_DNA"/>
</dbReference>